<comment type="caution">
    <text evidence="1">The sequence shown here is derived from an EMBL/GenBank/DDBJ whole genome shotgun (WGS) entry which is preliminary data.</text>
</comment>
<reference evidence="1" key="1">
    <citation type="submission" date="2021-02" db="EMBL/GenBank/DDBJ databases">
        <authorList>
            <person name="Dougan E. K."/>
            <person name="Rhodes N."/>
            <person name="Thang M."/>
            <person name="Chan C."/>
        </authorList>
    </citation>
    <scope>NUCLEOTIDE SEQUENCE</scope>
</reference>
<dbReference type="Proteomes" id="UP000601435">
    <property type="component" value="Unassembled WGS sequence"/>
</dbReference>
<sequence length="304" mass="33444">MSETSKLNGSLTKSFGTLGPARVVVACEVLYWGGWDIFEDDTRDQCMREGVDEIDVIWLWLHFSPVEDVQRARAEPLAETLAAALAAPLAAAVLAAVIRHPPREMQALEMLKEKGVQSFQQMPASGPPKVGELGIRFANPDLQDSAVTCYKVPAEGNFTEVTAASILRLAGEASRYLLVLAMQRGGFGADLRVAPNASLGSWRWFRYRHGRVPVWSLNLNGELASPNNGRWSQAPSRRALPISGLGLLHIKPAMVGILRYGVTTPQWLLSVSTEKDVYVLDALTGSVLHKVEGLRTDVWAMRWR</sequence>
<keyword evidence="2" id="KW-1185">Reference proteome</keyword>
<organism evidence="1 2">
    <name type="scientific">Symbiodinium necroappetens</name>
    <dbReference type="NCBI Taxonomy" id="1628268"/>
    <lineage>
        <taxon>Eukaryota</taxon>
        <taxon>Sar</taxon>
        <taxon>Alveolata</taxon>
        <taxon>Dinophyceae</taxon>
        <taxon>Suessiales</taxon>
        <taxon>Symbiodiniaceae</taxon>
        <taxon>Symbiodinium</taxon>
    </lineage>
</organism>
<proteinExistence type="predicted"/>
<gene>
    <name evidence="1" type="ORF">SNEC2469_LOCUS34879</name>
</gene>
<evidence type="ECO:0000313" key="2">
    <source>
        <dbReference type="Proteomes" id="UP000601435"/>
    </source>
</evidence>
<protein>
    <submittedName>
        <fullName evidence="1">Uncharacterized protein</fullName>
    </submittedName>
</protein>
<evidence type="ECO:0000313" key="1">
    <source>
        <dbReference type="EMBL" id="CAE7942996.1"/>
    </source>
</evidence>
<accession>A0A813CFR9</accession>
<name>A0A813CFR9_9DINO</name>
<dbReference type="OrthoDB" id="441725at2759"/>
<dbReference type="EMBL" id="CAJNJA010098297">
    <property type="protein sequence ID" value="CAE7942996.1"/>
    <property type="molecule type" value="Genomic_DNA"/>
</dbReference>
<dbReference type="AlphaFoldDB" id="A0A813CFR9"/>